<dbReference type="OrthoDB" id="85915at2157"/>
<protein>
    <submittedName>
        <fullName evidence="1">DUF3201 domain-containing protein</fullName>
    </submittedName>
</protein>
<accession>A0A5C0XN94</accession>
<dbReference type="InterPro" id="IPR045864">
    <property type="entry name" value="aa-tRNA-synth_II/BPL/LPL"/>
</dbReference>
<sequence>MMLKEVHELLNRIWGDIFELREELKEELKGFTVEEVSEVFNAYLYIDGKWEEMKYPHPAFAVKPGGEVGATPQGFYFVFAFPKEELSKEFIEDVIRAFEKLFIYGAENFLEDFYNFEHPISGDEVWDRIVNSDEEMINFEVDLGFDKEEVKREIKRFIELARRYNLL</sequence>
<dbReference type="InterPro" id="IPR024505">
    <property type="entry name" value="DUF3201"/>
</dbReference>
<dbReference type="SUPFAM" id="SSF142913">
    <property type="entry name" value="YktB/PF0168-like"/>
    <property type="match status" value="1"/>
</dbReference>
<dbReference type="Pfam" id="PF11447">
    <property type="entry name" value="DUF3201"/>
    <property type="match status" value="1"/>
</dbReference>
<evidence type="ECO:0000313" key="1">
    <source>
        <dbReference type="EMBL" id="QEK77895.1"/>
    </source>
</evidence>
<proteinExistence type="predicted"/>
<dbReference type="Gene3D" id="3.30.930.10">
    <property type="entry name" value="Bira Bifunctional Protein, Domain 2"/>
    <property type="match status" value="1"/>
</dbReference>
<organism evidence="1 2">
    <name type="scientific">Pyrococcus furiosus (strain ATCC 43587 / DSM 3638 / JCM 8422 / Vc1)</name>
    <dbReference type="NCBI Taxonomy" id="186497"/>
    <lineage>
        <taxon>Archaea</taxon>
        <taxon>Methanobacteriati</taxon>
        <taxon>Methanobacteriota</taxon>
        <taxon>Thermococci</taxon>
        <taxon>Thermococcales</taxon>
        <taxon>Thermococcaceae</taxon>
        <taxon>Pyrococcus</taxon>
    </lineage>
</organism>
<dbReference type="RefSeq" id="WP_011011281.1">
    <property type="nucleotide sequence ID" value="NC_003413.1"/>
</dbReference>
<evidence type="ECO:0000313" key="2">
    <source>
        <dbReference type="Proteomes" id="UP000324354"/>
    </source>
</evidence>
<gene>
    <name evidence="1" type="ORF">PFDSM3638_00785</name>
</gene>
<dbReference type="AlphaFoldDB" id="A0A5C0XN94"/>
<dbReference type="EMBL" id="CP023154">
    <property type="protein sequence ID" value="QEK77895.1"/>
    <property type="molecule type" value="Genomic_DNA"/>
</dbReference>
<dbReference type="GeneID" id="41711959"/>
<reference evidence="1 2" key="1">
    <citation type="submission" date="2017-08" db="EMBL/GenBank/DDBJ databases">
        <title>Resequencing and Reannotation of the genome of Pyrococcus furiosus type strain DSM3638.</title>
        <authorList>
            <person name="Reichelt R.M."/>
            <person name="Bunk B."/>
        </authorList>
    </citation>
    <scope>NUCLEOTIDE SEQUENCE [LARGE SCALE GENOMIC DNA]</scope>
    <source>
        <strain evidence="1 2">DSM 3638</strain>
    </source>
</reference>
<name>A0A5C0XN94_PYRFU</name>
<dbReference type="SMR" id="A0A5C0XN94"/>
<dbReference type="GeneID" id="13300939"/>
<dbReference type="Proteomes" id="UP000324354">
    <property type="component" value="Chromosome"/>
</dbReference>